<dbReference type="RefSeq" id="WP_015793894.1">
    <property type="nucleotide sequence ID" value="NC_013131.1"/>
</dbReference>
<keyword evidence="3" id="KW-0804">Transcription</keyword>
<evidence type="ECO:0000256" key="1">
    <source>
        <dbReference type="ARBA" id="ARBA00023015"/>
    </source>
</evidence>
<evidence type="ECO:0000256" key="3">
    <source>
        <dbReference type="ARBA" id="ARBA00023163"/>
    </source>
</evidence>
<accession>C7Q7Z8</accession>
<keyword evidence="1" id="KW-0805">Transcription regulation</keyword>
<dbReference type="STRING" id="479433.Caci_5306"/>
<dbReference type="InterPro" id="IPR018060">
    <property type="entry name" value="HTH_AraC"/>
</dbReference>
<keyword evidence="6" id="KW-1185">Reference proteome</keyword>
<dbReference type="InterPro" id="IPR009057">
    <property type="entry name" value="Homeodomain-like_sf"/>
</dbReference>
<dbReference type="Proteomes" id="UP000000851">
    <property type="component" value="Chromosome"/>
</dbReference>
<dbReference type="GO" id="GO:0043565">
    <property type="term" value="F:sequence-specific DNA binding"/>
    <property type="evidence" value="ECO:0007669"/>
    <property type="project" value="InterPro"/>
</dbReference>
<evidence type="ECO:0000313" key="5">
    <source>
        <dbReference type="EMBL" id="ACU74165.1"/>
    </source>
</evidence>
<dbReference type="PANTHER" id="PTHR46796">
    <property type="entry name" value="HTH-TYPE TRANSCRIPTIONAL ACTIVATOR RHAS-RELATED"/>
    <property type="match status" value="1"/>
</dbReference>
<dbReference type="SUPFAM" id="SSF46689">
    <property type="entry name" value="Homeodomain-like"/>
    <property type="match status" value="1"/>
</dbReference>
<protein>
    <submittedName>
        <fullName evidence="5">Transcriptional regulator, AraC family</fullName>
    </submittedName>
</protein>
<keyword evidence="2" id="KW-0238">DNA-binding</keyword>
<dbReference type="AlphaFoldDB" id="C7Q7Z8"/>
<dbReference type="Gene3D" id="1.10.10.60">
    <property type="entry name" value="Homeodomain-like"/>
    <property type="match status" value="1"/>
</dbReference>
<name>C7Q7Z8_CATAD</name>
<dbReference type="InterPro" id="IPR046532">
    <property type="entry name" value="DUF6597"/>
</dbReference>
<sequence length="244" mass="26232">MSSVYAERRSRRVPGRFVVCAWTRVNLGDGEHRQLVVPDGCSDLTWQGGVVRLVGPDRGAWRAGLAAGAAVAGVRLRAGAARLLLGRMPVDEVRDAQVPLESLTGGVGELTERLAATDSPWAAARVLEDFVAALTPRYEPDGAVEQVVRMLRPGETPQVPALADAVGLSERQLRRRFTEAVGYGPKTLHGILRFQHALDLGRRAEPYGLAAIAHEAGYADQAHFTREVRRLAGMTPTELLGSGG</sequence>
<dbReference type="PANTHER" id="PTHR46796:SF15">
    <property type="entry name" value="BLL1074 PROTEIN"/>
    <property type="match status" value="1"/>
</dbReference>
<dbReference type="PROSITE" id="PS01124">
    <property type="entry name" value="HTH_ARAC_FAMILY_2"/>
    <property type="match status" value="1"/>
</dbReference>
<dbReference type="GO" id="GO:0003700">
    <property type="term" value="F:DNA-binding transcription factor activity"/>
    <property type="evidence" value="ECO:0007669"/>
    <property type="project" value="InterPro"/>
</dbReference>
<gene>
    <name evidence="5" type="ordered locus">Caci_5306</name>
</gene>
<organism evidence="5 6">
    <name type="scientific">Catenulispora acidiphila (strain DSM 44928 / JCM 14897 / NBRC 102108 / NRRL B-24433 / ID139908)</name>
    <dbReference type="NCBI Taxonomy" id="479433"/>
    <lineage>
        <taxon>Bacteria</taxon>
        <taxon>Bacillati</taxon>
        <taxon>Actinomycetota</taxon>
        <taxon>Actinomycetes</taxon>
        <taxon>Catenulisporales</taxon>
        <taxon>Catenulisporaceae</taxon>
        <taxon>Catenulispora</taxon>
    </lineage>
</organism>
<dbReference type="Pfam" id="PF12833">
    <property type="entry name" value="HTH_18"/>
    <property type="match status" value="1"/>
</dbReference>
<evidence type="ECO:0000259" key="4">
    <source>
        <dbReference type="PROSITE" id="PS01124"/>
    </source>
</evidence>
<dbReference type="InterPro" id="IPR050204">
    <property type="entry name" value="AraC_XylS_family_regulators"/>
</dbReference>
<dbReference type="KEGG" id="cai:Caci_5306"/>
<dbReference type="EMBL" id="CP001700">
    <property type="protein sequence ID" value="ACU74165.1"/>
    <property type="molecule type" value="Genomic_DNA"/>
</dbReference>
<feature type="domain" description="HTH araC/xylS-type" evidence="4">
    <location>
        <begin position="141"/>
        <end position="242"/>
    </location>
</feature>
<dbReference type="InParanoid" id="C7Q7Z8"/>
<proteinExistence type="predicted"/>
<dbReference type="eggNOG" id="COG2207">
    <property type="taxonomic scope" value="Bacteria"/>
</dbReference>
<dbReference type="HOGENOM" id="CLU_066193_3_1_11"/>
<dbReference type="SMART" id="SM00342">
    <property type="entry name" value="HTH_ARAC"/>
    <property type="match status" value="1"/>
</dbReference>
<dbReference type="OrthoDB" id="9815799at2"/>
<reference evidence="5 6" key="1">
    <citation type="journal article" date="2009" name="Stand. Genomic Sci.">
        <title>Complete genome sequence of Catenulispora acidiphila type strain (ID 139908).</title>
        <authorList>
            <person name="Copeland A."/>
            <person name="Lapidus A."/>
            <person name="Glavina Del Rio T."/>
            <person name="Nolan M."/>
            <person name="Lucas S."/>
            <person name="Chen F."/>
            <person name="Tice H."/>
            <person name="Cheng J.F."/>
            <person name="Bruce D."/>
            <person name="Goodwin L."/>
            <person name="Pitluck S."/>
            <person name="Mikhailova N."/>
            <person name="Pati A."/>
            <person name="Ivanova N."/>
            <person name="Mavromatis K."/>
            <person name="Chen A."/>
            <person name="Palaniappan K."/>
            <person name="Chain P."/>
            <person name="Land M."/>
            <person name="Hauser L."/>
            <person name="Chang Y.J."/>
            <person name="Jeffries C.D."/>
            <person name="Chertkov O."/>
            <person name="Brettin T."/>
            <person name="Detter J.C."/>
            <person name="Han C."/>
            <person name="Ali Z."/>
            <person name="Tindall B.J."/>
            <person name="Goker M."/>
            <person name="Bristow J."/>
            <person name="Eisen J.A."/>
            <person name="Markowitz V."/>
            <person name="Hugenholtz P."/>
            <person name="Kyrpides N.C."/>
            <person name="Klenk H.P."/>
        </authorList>
    </citation>
    <scope>NUCLEOTIDE SEQUENCE [LARGE SCALE GENOMIC DNA]</scope>
    <source>
        <strain evidence="6">DSM 44928 / JCM 14897 / NBRC 102108 / NRRL B-24433 / ID139908</strain>
    </source>
</reference>
<evidence type="ECO:0000313" key="6">
    <source>
        <dbReference type="Proteomes" id="UP000000851"/>
    </source>
</evidence>
<dbReference type="Pfam" id="PF20240">
    <property type="entry name" value="DUF6597"/>
    <property type="match status" value="1"/>
</dbReference>
<evidence type="ECO:0000256" key="2">
    <source>
        <dbReference type="ARBA" id="ARBA00023125"/>
    </source>
</evidence>